<keyword evidence="7" id="KW-0004">4Fe-4S</keyword>
<dbReference type="InterPro" id="IPR017932">
    <property type="entry name" value="GATase_2_dom"/>
</dbReference>
<dbReference type="GO" id="GO:0051539">
    <property type="term" value="F:4 iron, 4 sulfur cluster binding"/>
    <property type="evidence" value="ECO:0007669"/>
    <property type="project" value="UniProtKB-KW"/>
</dbReference>
<dbReference type="GO" id="GO:0000287">
    <property type="term" value="F:magnesium ion binding"/>
    <property type="evidence" value="ECO:0007669"/>
    <property type="project" value="UniProtKB-UniRule"/>
</dbReference>
<keyword evidence="4 7" id="KW-0808">Transferase</keyword>
<organism evidence="13 14">
    <name type="scientific">Kandleria vitulina DSM 20405</name>
    <dbReference type="NCBI Taxonomy" id="1410657"/>
    <lineage>
        <taxon>Bacteria</taxon>
        <taxon>Bacillati</taxon>
        <taxon>Bacillota</taxon>
        <taxon>Erysipelotrichia</taxon>
        <taxon>Erysipelotrichales</taxon>
        <taxon>Coprobacillaceae</taxon>
        <taxon>Kandleria</taxon>
    </lineage>
</organism>
<keyword evidence="5 7" id="KW-0658">Purine biosynthesis</keyword>
<dbReference type="NCBIfam" id="TIGR01134">
    <property type="entry name" value="purF"/>
    <property type="match status" value="1"/>
</dbReference>
<feature type="binding site" evidence="7 11">
    <location>
        <position position="450"/>
    </location>
    <ligand>
        <name>[4Fe-4S] cluster</name>
        <dbReference type="ChEBI" id="CHEBI:49883"/>
    </ligand>
</feature>
<dbReference type="InterPro" id="IPR029055">
    <property type="entry name" value="Ntn_hydrolases_N"/>
</dbReference>
<keyword evidence="7 10" id="KW-0479">Metal-binding</keyword>
<dbReference type="Pfam" id="PF13537">
    <property type="entry name" value="GATase_7"/>
    <property type="match status" value="1"/>
</dbReference>
<dbReference type="PIRSF" id="PIRSF000485">
    <property type="entry name" value="Amd_phspho_trans"/>
    <property type="match status" value="1"/>
</dbReference>
<evidence type="ECO:0000256" key="6">
    <source>
        <dbReference type="ARBA" id="ARBA00022962"/>
    </source>
</evidence>
<dbReference type="GO" id="GO:0004044">
    <property type="term" value="F:amidophosphoribosyltransferase activity"/>
    <property type="evidence" value="ECO:0007669"/>
    <property type="project" value="UniProtKB-UniRule"/>
</dbReference>
<evidence type="ECO:0000256" key="3">
    <source>
        <dbReference type="ARBA" id="ARBA00022676"/>
    </source>
</evidence>
<proteinExistence type="inferred from homology"/>
<keyword evidence="7 10" id="KW-0460">Magnesium</keyword>
<dbReference type="CDD" id="cd00715">
    <property type="entry name" value="GPATase_N"/>
    <property type="match status" value="1"/>
</dbReference>
<feature type="binding site" evidence="7 10">
    <location>
        <position position="361"/>
    </location>
    <ligand>
        <name>Mg(2+)</name>
        <dbReference type="ChEBI" id="CHEBI:18420"/>
    </ligand>
</feature>
<keyword evidence="7 11" id="KW-0408">Iron</keyword>
<feature type="binding site" evidence="7 10">
    <location>
        <position position="360"/>
    </location>
    <ligand>
        <name>Mg(2+)</name>
        <dbReference type="ChEBI" id="CHEBI:18420"/>
    </ligand>
</feature>
<dbReference type="SUPFAM" id="SSF53271">
    <property type="entry name" value="PRTase-like"/>
    <property type="match status" value="1"/>
</dbReference>
<keyword evidence="6 7" id="KW-0315">Glutamine amidotransferase</keyword>
<feature type="binding site" evidence="7 11">
    <location>
        <position position="397"/>
    </location>
    <ligand>
        <name>[4Fe-4S] cluster</name>
        <dbReference type="ChEBI" id="CHEBI:49883"/>
    </ligand>
</feature>
<evidence type="ECO:0000259" key="12">
    <source>
        <dbReference type="PROSITE" id="PS51278"/>
    </source>
</evidence>
<evidence type="ECO:0000256" key="4">
    <source>
        <dbReference type="ARBA" id="ARBA00022679"/>
    </source>
</evidence>
<dbReference type="InterPro" id="IPR029057">
    <property type="entry name" value="PRTase-like"/>
</dbReference>
<feature type="binding site" evidence="7 11">
    <location>
        <position position="453"/>
    </location>
    <ligand>
        <name>[4Fe-4S] cluster</name>
        <dbReference type="ChEBI" id="CHEBI:49883"/>
    </ligand>
</feature>
<protein>
    <recommendedName>
        <fullName evidence="7">Amidophosphoribosyltransferase</fullName>
        <shortName evidence="7">ATase</shortName>
        <ecNumber evidence="7">2.4.2.14</ecNumber>
    </recommendedName>
    <alternativeName>
        <fullName evidence="7">Glutamine phosphoribosylpyrophosphate amidotransferase</fullName>
        <shortName evidence="7">GPATase</shortName>
    </alternativeName>
</protein>
<evidence type="ECO:0000256" key="2">
    <source>
        <dbReference type="ARBA" id="ARBA00010138"/>
    </source>
</evidence>
<dbReference type="EC" id="2.4.2.14" evidence="7"/>
<dbReference type="InterPro" id="IPR035584">
    <property type="entry name" value="PurF_N"/>
</dbReference>
<comment type="similarity">
    <text evidence="2 7 8">In the C-terminal section; belongs to the purine/pyrimidine phosphoribosyltransferase family.</text>
</comment>
<accession>A0A0R2HCM6</accession>
<dbReference type="PATRIC" id="fig|1410657.5.peg.519"/>
<dbReference type="GO" id="GO:0006189">
    <property type="term" value="P:'de novo' IMP biosynthetic process"/>
    <property type="evidence" value="ECO:0007669"/>
    <property type="project" value="UniProtKB-UniRule"/>
</dbReference>
<gene>
    <name evidence="7" type="primary">purF</name>
    <name evidence="13" type="ORF">IV49_GL000492</name>
</gene>
<feature type="active site" description="Nucleophile" evidence="7 9">
    <location>
        <position position="15"/>
    </location>
</feature>
<dbReference type="Gene3D" id="3.40.50.2020">
    <property type="match status" value="1"/>
</dbReference>
<dbReference type="PROSITE" id="PS51278">
    <property type="entry name" value="GATASE_TYPE_2"/>
    <property type="match status" value="1"/>
</dbReference>
<name>A0A0R2HCM6_9FIRM</name>
<dbReference type="RefSeq" id="WP_031589237.1">
    <property type="nucleotide sequence ID" value="NZ_JNKN01000014.1"/>
</dbReference>
<evidence type="ECO:0000256" key="7">
    <source>
        <dbReference type="HAMAP-Rule" id="MF_01931"/>
    </source>
</evidence>
<evidence type="ECO:0000256" key="1">
    <source>
        <dbReference type="ARBA" id="ARBA00005209"/>
    </source>
</evidence>
<comment type="catalytic activity">
    <reaction evidence="7 8">
        <text>5-phospho-beta-D-ribosylamine + L-glutamate + diphosphate = 5-phospho-alpha-D-ribose 1-diphosphate + L-glutamine + H2O</text>
        <dbReference type="Rhea" id="RHEA:14905"/>
        <dbReference type="ChEBI" id="CHEBI:15377"/>
        <dbReference type="ChEBI" id="CHEBI:29985"/>
        <dbReference type="ChEBI" id="CHEBI:33019"/>
        <dbReference type="ChEBI" id="CHEBI:58017"/>
        <dbReference type="ChEBI" id="CHEBI:58359"/>
        <dbReference type="ChEBI" id="CHEBI:58681"/>
        <dbReference type="EC" id="2.4.2.14"/>
    </reaction>
</comment>
<keyword evidence="3 7" id="KW-0328">Glycosyltransferase</keyword>
<dbReference type="GO" id="GO:0009113">
    <property type="term" value="P:purine nucleobase biosynthetic process"/>
    <property type="evidence" value="ECO:0007669"/>
    <property type="project" value="UniProtKB-UniRule"/>
</dbReference>
<dbReference type="EMBL" id="JQBL01000015">
    <property type="protein sequence ID" value="KRN50046.1"/>
    <property type="molecule type" value="Genomic_DNA"/>
</dbReference>
<keyword evidence="7 11" id="KW-0411">Iron-sulfur</keyword>
<dbReference type="AlphaFoldDB" id="A0A0R2HCM6"/>
<keyword evidence="14" id="KW-1185">Reference proteome</keyword>
<dbReference type="InterPro" id="IPR000836">
    <property type="entry name" value="PRTase_dom"/>
</dbReference>
<feature type="domain" description="Glutamine amidotransferase type-2" evidence="12">
    <location>
        <begin position="15"/>
        <end position="232"/>
    </location>
</feature>
<comment type="cofactor">
    <cofactor evidence="7 10">
        <name>Mg(2+)</name>
        <dbReference type="ChEBI" id="CHEBI:18420"/>
    </cofactor>
    <text evidence="7 10">Binds 1 Mg(2+) ion per subunit.</text>
</comment>
<dbReference type="CDD" id="cd06223">
    <property type="entry name" value="PRTases_typeI"/>
    <property type="match status" value="1"/>
</dbReference>
<dbReference type="PANTHER" id="PTHR11907">
    <property type="entry name" value="AMIDOPHOSPHORIBOSYLTRANSFERASE"/>
    <property type="match status" value="1"/>
</dbReference>
<feature type="binding site" evidence="7 11">
    <location>
        <position position="251"/>
    </location>
    <ligand>
        <name>[4Fe-4S] cluster</name>
        <dbReference type="ChEBI" id="CHEBI:49883"/>
    </ligand>
</feature>
<comment type="function">
    <text evidence="7">Catalyzes the formation of phosphoribosylamine from phosphoribosylpyrophosphate (PRPP) and glutamine.</text>
</comment>
<dbReference type="Gene3D" id="3.60.20.10">
    <property type="entry name" value="Glutamine Phosphoribosylpyrophosphate, subunit 1, domain 1"/>
    <property type="match status" value="1"/>
</dbReference>
<comment type="caution">
    <text evidence="13">The sequence shown here is derived from an EMBL/GenBank/DDBJ whole genome shotgun (WGS) entry which is preliminary data.</text>
</comment>
<dbReference type="Pfam" id="PF00156">
    <property type="entry name" value="Pribosyltran"/>
    <property type="match status" value="1"/>
</dbReference>
<comment type="pathway">
    <text evidence="1 7 8">Purine metabolism; IMP biosynthesis via de novo pathway; N(1)-(5-phospho-D-ribosyl)glycinamide from 5-phospho-alpha-D-ribose 1-diphosphate: step 1/2.</text>
</comment>
<reference evidence="13 14" key="1">
    <citation type="journal article" date="2015" name="Genome Announc.">
        <title>Expanding the biotechnology potential of lactobacilli through comparative genomics of 213 strains and associated genera.</title>
        <authorList>
            <person name="Sun Z."/>
            <person name="Harris H.M."/>
            <person name="McCann A."/>
            <person name="Guo C."/>
            <person name="Argimon S."/>
            <person name="Zhang W."/>
            <person name="Yang X."/>
            <person name="Jeffery I.B."/>
            <person name="Cooney J.C."/>
            <person name="Kagawa T.F."/>
            <person name="Liu W."/>
            <person name="Song Y."/>
            <person name="Salvetti E."/>
            <person name="Wrobel A."/>
            <person name="Rasinkangas P."/>
            <person name="Parkhill J."/>
            <person name="Rea M.C."/>
            <person name="O'Sullivan O."/>
            <person name="Ritari J."/>
            <person name="Douillard F.P."/>
            <person name="Paul Ross R."/>
            <person name="Yang R."/>
            <person name="Briner A.E."/>
            <person name="Felis G.E."/>
            <person name="de Vos W.M."/>
            <person name="Barrangou R."/>
            <person name="Klaenhammer T.R."/>
            <person name="Caufield P.W."/>
            <person name="Cui Y."/>
            <person name="Zhang H."/>
            <person name="O'Toole P.W."/>
        </authorList>
    </citation>
    <scope>NUCLEOTIDE SEQUENCE [LARGE SCALE GENOMIC DNA]</scope>
    <source>
        <strain evidence="13 14">DSM 20405</strain>
    </source>
</reference>
<dbReference type="Proteomes" id="UP000051841">
    <property type="component" value="Unassembled WGS sequence"/>
</dbReference>
<sequence>MKMKITDLAEIHEECGVFGIYGDPNAARLTYYGLHALQHRGQEAAGILVKRNHLHIHKGEGLVTEIFDADKIEALSGDAAIGHVRYSTAGGGGILNVQPFLFKTLSGEMGICHNGNLVNANVLKKELEDRGSIFNSSSDTEVLGHLIKRHHGRFIDRVCKSLQHIDGAFAFLILLDSGLYAARDRYGLRPLSIGQMPSGAYVFSSETCAFDIVGAKYIRDVKPGEVVRVRNGELKSCFYMNEYQEASDNICAMEYIYFSRPDSDIEGVNVHSARKRCGKILFEESPADADVVIGVPDSSLSAATGYAEASGIPYEMGLVKNKYVGRTFIQPTQELREMGVRMKLSAVRSIVAGKRVVMIDDSIVRGTTSRRIVSLLKEAGATEVHVRIASPAIKYPCFYGVDTSTVEELISHRMNVEELGDYIKADSLAFISEKGLKKAVRDNAECDSLCMSCFSGNYVTKLYDSYKAANKDRK</sequence>
<dbReference type="UniPathway" id="UPA00074">
    <property type="reaction ID" value="UER00124"/>
</dbReference>
<dbReference type="SUPFAM" id="SSF56235">
    <property type="entry name" value="N-terminal nucleophile aminohydrolases (Ntn hydrolases)"/>
    <property type="match status" value="1"/>
</dbReference>
<evidence type="ECO:0000256" key="10">
    <source>
        <dbReference type="PIRSR" id="PIRSR000485-2"/>
    </source>
</evidence>
<evidence type="ECO:0000256" key="9">
    <source>
        <dbReference type="PIRSR" id="PIRSR000485-1"/>
    </source>
</evidence>
<evidence type="ECO:0000256" key="8">
    <source>
        <dbReference type="PIRNR" id="PIRNR000485"/>
    </source>
</evidence>
<feature type="binding site" evidence="7 10">
    <location>
        <position position="298"/>
    </location>
    <ligand>
        <name>Mg(2+)</name>
        <dbReference type="ChEBI" id="CHEBI:18420"/>
    </ligand>
</feature>
<dbReference type="InterPro" id="IPR005854">
    <property type="entry name" value="PurF"/>
</dbReference>
<comment type="cofactor">
    <cofactor evidence="7 11">
        <name>[4Fe-4S] cluster</name>
        <dbReference type="ChEBI" id="CHEBI:49883"/>
    </cofactor>
    <text evidence="7 11">Binds 1 [4Fe-4S] cluster per subunit.</text>
</comment>
<evidence type="ECO:0000313" key="14">
    <source>
        <dbReference type="Proteomes" id="UP000051841"/>
    </source>
</evidence>
<evidence type="ECO:0000313" key="13">
    <source>
        <dbReference type="EMBL" id="KRN50046.1"/>
    </source>
</evidence>
<evidence type="ECO:0000256" key="11">
    <source>
        <dbReference type="PIRSR" id="PIRSR000485-3"/>
    </source>
</evidence>
<dbReference type="HAMAP" id="MF_01931">
    <property type="entry name" value="PurF"/>
    <property type="match status" value="1"/>
</dbReference>
<evidence type="ECO:0000256" key="5">
    <source>
        <dbReference type="ARBA" id="ARBA00022755"/>
    </source>
</evidence>